<dbReference type="Proteomes" id="UP000183567">
    <property type="component" value="Unassembled WGS sequence"/>
</dbReference>
<evidence type="ECO:0000313" key="2">
    <source>
        <dbReference type="EMBL" id="OJA13544.1"/>
    </source>
</evidence>
<keyword evidence="3" id="KW-1185">Reference proteome</keyword>
<protein>
    <submittedName>
        <fullName evidence="2">Uncharacterized protein</fullName>
    </submittedName>
</protein>
<dbReference type="EMBL" id="LVVM01004108">
    <property type="protein sequence ID" value="OJA13544.1"/>
    <property type="molecule type" value="Genomic_DNA"/>
</dbReference>
<gene>
    <name evidence="2" type="ORF">AZE42_07331</name>
</gene>
<feature type="region of interest" description="Disordered" evidence="1">
    <location>
        <begin position="99"/>
        <end position="128"/>
    </location>
</feature>
<evidence type="ECO:0000256" key="1">
    <source>
        <dbReference type="SAM" id="MobiDB-lite"/>
    </source>
</evidence>
<sequence length="223" mass="25677">MITVTAAENFSPEFSIETWPVADRCKGLLEDLISSHDIQPLPAYDEKHVLVPPFQYESKLKGALVEVHMAFYHHRIKRTKRDVFNVVLRELIVLRPPAAMPKSPIKRPHLNSSPSTEQQRKKGKKKTTERIRIFTCVHRFSYRPSGTNHLRHYSHRISLRMSHYLIAREVMEGKGERRSIALESEIADVLDMYEHALLESPGVELLTGSIHTAFFCTNIVLII</sequence>
<name>A0A1J8QJF1_9AGAM</name>
<dbReference type="AlphaFoldDB" id="A0A1J8QJF1"/>
<organism evidence="2 3">
    <name type="scientific">Rhizopogon vesiculosus</name>
    <dbReference type="NCBI Taxonomy" id="180088"/>
    <lineage>
        <taxon>Eukaryota</taxon>
        <taxon>Fungi</taxon>
        <taxon>Dikarya</taxon>
        <taxon>Basidiomycota</taxon>
        <taxon>Agaricomycotina</taxon>
        <taxon>Agaricomycetes</taxon>
        <taxon>Agaricomycetidae</taxon>
        <taxon>Boletales</taxon>
        <taxon>Suillineae</taxon>
        <taxon>Rhizopogonaceae</taxon>
        <taxon>Rhizopogon</taxon>
    </lineage>
</organism>
<dbReference type="OrthoDB" id="2804425at2759"/>
<comment type="caution">
    <text evidence="2">The sequence shown here is derived from an EMBL/GenBank/DDBJ whole genome shotgun (WGS) entry which is preliminary data.</text>
</comment>
<proteinExistence type="predicted"/>
<evidence type="ECO:0000313" key="3">
    <source>
        <dbReference type="Proteomes" id="UP000183567"/>
    </source>
</evidence>
<reference evidence="2 3" key="1">
    <citation type="submission" date="2016-03" db="EMBL/GenBank/DDBJ databases">
        <title>Comparative genomics of the ectomycorrhizal sister species Rhizopogon vinicolor and Rhizopogon vesiculosus (Basidiomycota: Boletales) reveals a divergence of the mating type B locus.</title>
        <authorList>
            <person name="Mujic A.B."/>
            <person name="Kuo A."/>
            <person name="Tritt A."/>
            <person name="Lipzen A."/>
            <person name="Chen C."/>
            <person name="Johnson J."/>
            <person name="Sharma A."/>
            <person name="Barry K."/>
            <person name="Grigoriev I.V."/>
            <person name="Spatafora J.W."/>
        </authorList>
    </citation>
    <scope>NUCLEOTIDE SEQUENCE [LARGE SCALE GENOMIC DNA]</scope>
    <source>
        <strain evidence="2 3">AM-OR11-056</strain>
    </source>
</reference>
<accession>A0A1J8QJF1</accession>